<reference evidence="5" key="2">
    <citation type="submission" date="2025-08" db="UniProtKB">
        <authorList>
            <consortium name="Ensembl"/>
        </authorList>
    </citation>
    <scope>IDENTIFICATION</scope>
</reference>
<proteinExistence type="predicted"/>
<reference evidence="5" key="1">
    <citation type="submission" date="2018-05" db="EMBL/GenBank/DDBJ databases">
        <authorList>
            <person name="Datahose"/>
        </authorList>
    </citation>
    <scope>NUCLEOTIDE SEQUENCE</scope>
</reference>
<feature type="compositionally biased region" description="Basic and acidic residues" evidence="3">
    <location>
        <begin position="66"/>
        <end position="80"/>
    </location>
</feature>
<feature type="coiled-coil region" evidence="2">
    <location>
        <begin position="181"/>
        <end position="215"/>
    </location>
</feature>
<dbReference type="GeneTree" id="ENSGT00390000011127"/>
<evidence type="ECO:0000256" key="3">
    <source>
        <dbReference type="SAM" id="MobiDB-lite"/>
    </source>
</evidence>
<evidence type="ECO:0000256" key="2">
    <source>
        <dbReference type="SAM" id="Coils"/>
    </source>
</evidence>
<dbReference type="InterPro" id="IPR015649">
    <property type="entry name" value="SCHIP_1_C"/>
</dbReference>
<dbReference type="AlphaFoldDB" id="A0AAX7TYW5"/>
<feature type="compositionally biased region" description="Acidic residues" evidence="3">
    <location>
        <begin position="101"/>
        <end position="112"/>
    </location>
</feature>
<evidence type="ECO:0000259" key="4">
    <source>
        <dbReference type="Pfam" id="PF10148"/>
    </source>
</evidence>
<dbReference type="GO" id="GO:0035332">
    <property type="term" value="P:positive regulation of hippo signaling"/>
    <property type="evidence" value="ECO:0007669"/>
    <property type="project" value="TreeGrafter"/>
</dbReference>
<dbReference type="GO" id="GO:0030054">
    <property type="term" value="C:cell junction"/>
    <property type="evidence" value="ECO:0007669"/>
    <property type="project" value="TreeGrafter"/>
</dbReference>
<dbReference type="PANTHER" id="PTHR13103:SF2">
    <property type="entry name" value="IQCJ-SCHIP1 READTHROUGH TRANSCRIPT PROTEIN-RELATED"/>
    <property type="match status" value="1"/>
</dbReference>
<keyword evidence="1 2" id="KW-0175">Coiled coil</keyword>
<accession>A0AAX7TYW5</accession>
<dbReference type="Ensembl" id="ENSACLT00000045905.1">
    <property type="protein sequence ID" value="ENSACLP00000062209.1"/>
    <property type="gene ID" value="ENSACLG00000014882.2"/>
</dbReference>
<feature type="region of interest" description="Disordered" evidence="3">
    <location>
        <begin position="65"/>
        <end position="112"/>
    </location>
</feature>
<keyword evidence="6" id="KW-1185">Reference proteome</keyword>
<dbReference type="PANTHER" id="PTHR13103">
    <property type="entry name" value="SCHWANNOMIN INTERACTING PROTEIN 1"/>
    <property type="match status" value="1"/>
</dbReference>
<name>A0AAX7TYW5_ASTCA</name>
<dbReference type="InterPro" id="IPR039045">
    <property type="entry name" value="SCHIP_1"/>
</dbReference>
<dbReference type="Proteomes" id="UP000265100">
    <property type="component" value="Chromosome 14"/>
</dbReference>
<feature type="domain" description="Schwannomin interacting protein 1 C-terminal" evidence="4">
    <location>
        <begin position="12"/>
        <end position="232"/>
    </location>
</feature>
<organism evidence="5 6">
    <name type="scientific">Astatotilapia calliptera</name>
    <name type="common">Eastern happy</name>
    <name type="synonym">Chromis callipterus</name>
    <dbReference type="NCBI Taxonomy" id="8154"/>
    <lineage>
        <taxon>Eukaryota</taxon>
        <taxon>Metazoa</taxon>
        <taxon>Chordata</taxon>
        <taxon>Craniata</taxon>
        <taxon>Vertebrata</taxon>
        <taxon>Euteleostomi</taxon>
        <taxon>Actinopterygii</taxon>
        <taxon>Neopterygii</taxon>
        <taxon>Teleostei</taxon>
        <taxon>Neoteleostei</taxon>
        <taxon>Acanthomorphata</taxon>
        <taxon>Ovalentaria</taxon>
        <taxon>Cichlomorphae</taxon>
        <taxon>Cichliformes</taxon>
        <taxon>Cichlidae</taxon>
        <taxon>African cichlids</taxon>
        <taxon>Pseudocrenilabrinae</taxon>
        <taxon>Haplochromini</taxon>
        <taxon>Astatotilapia</taxon>
    </lineage>
</organism>
<evidence type="ECO:0000313" key="5">
    <source>
        <dbReference type="Ensembl" id="ENSACLP00000062209.1"/>
    </source>
</evidence>
<protein>
    <recommendedName>
        <fullName evidence="4">Schwannomin interacting protein 1 C-terminal domain-containing protein</fullName>
    </recommendedName>
</protein>
<dbReference type="GO" id="GO:0005886">
    <property type="term" value="C:plasma membrane"/>
    <property type="evidence" value="ECO:0007669"/>
    <property type="project" value="TreeGrafter"/>
</dbReference>
<evidence type="ECO:0000256" key="1">
    <source>
        <dbReference type="ARBA" id="ARBA00023054"/>
    </source>
</evidence>
<reference evidence="5" key="3">
    <citation type="submission" date="2025-09" db="UniProtKB">
        <authorList>
            <consortium name="Ensembl"/>
        </authorList>
    </citation>
    <scope>IDENTIFICATION</scope>
</reference>
<dbReference type="Pfam" id="PF10148">
    <property type="entry name" value="SCHIP-1_C"/>
    <property type="match status" value="1"/>
</dbReference>
<sequence length="299" mass="33870">MVHQENCSYQAQKNERESIRQKLALGSFFDDGPGIYTSCSKSGKPSLSSRLQSGMNLQICFVNDSGSDKDSDADDSKTETSLDTPLSPMSKQSSSYSDRDTTEDDSESLEDMDFLSRQKKLQAEAKLALAMAKPMAKMQVEVEKQNRKKSPVADLLPHMPHISECLMKRSLKPTDLRDMTVGQLQVIVNDLHSQIESLNEELVQLLLIRDELHMEQDAMLVDIEDLTRWQSTFQLFIHCTSHYLFIFLTYKKERKGFIHTQILQTSTALSVAVKVFAQLLITCEVVLPENCKHLQALMS</sequence>
<feature type="compositionally biased region" description="Polar residues" evidence="3">
    <location>
        <begin position="81"/>
        <end position="92"/>
    </location>
</feature>
<evidence type="ECO:0000313" key="6">
    <source>
        <dbReference type="Proteomes" id="UP000265100"/>
    </source>
</evidence>